<dbReference type="CDD" id="cd06222">
    <property type="entry name" value="RNase_H_like"/>
    <property type="match status" value="1"/>
</dbReference>
<evidence type="ECO:0000259" key="1">
    <source>
        <dbReference type="Pfam" id="PF13966"/>
    </source>
</evidence>
<name>A0ABD3KNJ2_EUCGL</name>
<dbReference type="Proteomes" id="UP001634007">
    <property type="component" value="Unassembled WGS sequence"/>
</dbReference>
<reference evidence="2 3" key="1">
    <citation type="submission" date="2024-11" db="EMBL/GenBank/DDBJ databases">
        <title>Chromosome-level genome assembly of Eucalyptus globulus Labill. provides insights into its genome evolution.</title>
        <authorList>
            <person name="Li X."/>
        </authorList>
    </citation>
    <scope>NUCLEOTIDE SEQUENCE [LARGE SCALE GENOMIC DNA]</scope>
    <source>
        <strain evidence="2">CL2024</strain>
        <tissue evidence="2">Fresh tender leaves</tissue>
    </source>
</reference>
<protein>
    <recommendedName>
        <fullName evidence="1">Reverse transcriptase zinc-binding domain-containing protein</fullName>
    </recommendedName>
</protein>
<evidence type="ECO:0000313" key="3">
    <source>
        <dbReference type="Proteomes" id="UP001634007"/>
    </source>
</evidence>
<dbReference type="PANTHER" id="PTHR47723:SF19">
    <property type="entry name" value="POLYNUCLEOTIDYL TRANSFERASE, RIBONUCLEASE H-LIKE SUPERFAMILY PROTEIN"/>
    <property type="match status" value="1"/>
</dbReference>
<gene>
    <name evidence="2" type="ORF">ACJRO7_021809</name>
</gene>
<comment type="caution">
    <text evidence="2">The sequence shown here is derived from an EMBL/GenBank/DDBJ whole genome shotgun (WGS) entry which is preliminary data.</text>
</comment>
<dbReference type="EMBL" id="JBJKBG010000005">
    <property type="protein sequence ID" value="KAL3740589.1"/>
    <property type="molecule type" value="Genomic_DNA"/>
</dbReference>
<feature type="domain" description="Reverse transcriptase zinc-binding" evidence="1">
    <location>
        <begin position="1"/>
        <end position="54"/>
    </location>
</feature>
<keyword evidence="3" id="KW-1185">Reference proteome</keyword>
<dbReference type="AlphaFoldDB" id="A0ABD3KNJ2"/>
<dbReference type="InterPro" id="IPR026960">
    <property type="entry name" value="RVT-Znf"/>
</dbReference>
<evidence type="ECO:0000313" key="2">
    <source>
        <dbReference type="EMBL" id="KAL3740589.1"/>
    </source>
</evidence>
<dbReference type="PANTHER" id="PTHR47723">
    <property type="entry name" value="OS05G0353850 PROTEIN"/>
    <property type="match status" value="1"/>
</dbReference>
<dbReference type="InterPro" id="IPR044730">
    <property type="entry name" value="RNase_H-like_dom_plant"/>
</dbReference>
<organism evidence="2 3">
    <name type="scientific">Eucalyptus globulus</name>
    <name type="common">Tasmanian blue gum</name>
    <dbReference type="NCBI Taxonomy" id="34317"/>
    <lineage>
        <taxon>Eukaryota</taxon>
        <taxon>Viridiplantae</taxon>
        <taxon>Streptophyta</taxon>
        <taxon>Embryophyta</taxon>
        <taxon>Tracheophyta</taxon>
        <taxon>Spermatophyta</taxon>
        <taxon>Magnoliopsida</taxon>
        <taxon>eudicotyledons</taxon>
        <taxon>Gunneridae</taxon>
        <taxon>Pentapetalae</taxon>
        <taxon>rosids</taxon>
        <taxon>malvids</taxon>
        <taxon>Myrtales</taxon>
        <taxon>Myrtaceae</taxon>
        <taxon>Myrtoideae</taxon>
        <taxon>Eucalypteae</taxon>
        <taxon>Eucalyptus</taxon>
    </lineage>
</organism>
<sequence>MRIFTWSICQNAIPTQENLYKRKVLPDPICSLCNTHPETTEHLFLLCKWTKNIWTDPRINLMCKPTHISRFDKWLKESFDGNRHSPEKELVVTVLWFIWKACNNTIFRARLLDPNNIVDLAQAHLQNFRRWQNKNEAQKPTDLHSPRRWRPSERGMLKLNIDGSWVPGAPVGSIAGILRNHAGQVIDGFVRDIRVSCPVQIETLEIMHGLEFLQLREESHVEEARFE</sequence>
<dbReference type="InterPro" id="IPR053151">
    <property type="entry name" value="RNase_H-like"/>
</dbReference>
<proteinExistence type="predicted"/>
<dbReference type="Pfam" id="PF13966">
    <property type="entry name" value="zf-RVT"/>
    <property type="match status" value="1"/>
</dbReference>
<accession>A0ABD3KNJ2</accession>